<sequence length="100" mass="11043">MSAAMARLSGTETGIRMRIAMKYARERASSSKGESLVRRERSISPRRGVRDGKFRGREDIALLIYERASIASIIEKRISRRSSREIAAATLTVLGASAES</sequence>
<organism evidence="1 2">
    <name type="scientific">Lasius platythorax</name>
    <dbReference type="NCBI Taxonomy" id="488582"/>
    <lineage>
        <taxon>Eukaryota</taxon>
        <taxon>Metazoa</taxon>
        <taxon>Ecdysozoa</taxon>
        <taxon>Arthropoda</taxon>
        <taxon>Hexapoda</taxon>
        <taxon>Insecta</taxon>
        <taxon>Pterygota</taxon>
        <taxon>Neoptera</taxon>
        <taxon>Endopterygota</taxon>
        <taxon>Hymenoptera</taxon>
        <taxon>Apocrita</taxon>
        <taxon>Aculeata</taxon>
        <taxon>Formicoidea</taxon>
        <taxon>Formicidae</taxon>
        <taxon>Formicinae</taxon>
        <taxon>Lasius</taxon>
        <taxon>Lasius</taxon>
    </lineage>
</organism>
<evidence type="ECO:0000313" key="2">
    <source>
        <dbReference type="Proteomes" id="UP001497644"/>
    </source>
</evidence>
<dbReference type="AlphaFoldDB" id="A0AAV2P2I9"/>
<name>A0AAV2P2I9_9HYME</name>
<evidence type="ECO:0000313" key="1">
    <source>
        <dbReference type="EMBL" id="CAL1687125.1"/>
    </source>
</evidence>
<proteinExistence type="predicted"/>
<reference evidence="1" key="1">
    <citation type="submission" date="2024-04" db="EMBL/GenBank/DDBJ databases">
        <authorList>
            <consortium name="Molecular Ecology Group"/>
        </authorList>
    </citation>
    <scope>NUCLEOTIDE SEQUENCE</scope>
</reference>
<accession>A0AAV2P2I9</accession>
<protein>
    <submittedName>
        <fullName evidence="1">Uncharacterized protein</fullName>
    </submittedName>
</protein>
<dbReference type="Proteomes" id="UP001497644">
    <property type="component" value="Chromosome 7"/>
</dbReference>
<dbReference type="EMBL" id="OZ034830">
    <property type="protein sequence ID" value="CAL1687125.1"/>
    <property type="molecule type" value="Genomic_DNA"/>
</dbReference>
<gene>
    <name evidence="1" type="ORF">LPLAT_LOCUS12385</name>
</gene>
<keyword evidence="2" id="KW-1185">Reference proteome</keyword>